<keyword evidence="1" id="KW-1133">Transmembrane helix</keyword>
<keyword evidence="1" id="KW-0812">Transmembrane</keyword>
<sequence length="241" mass="25370">MAKDGAAAVKAWESADSKADKLVSAVNFQMKLPIYPKPVKERAATKMTEFHTKRATLTSELTPFLAQPGNTTALLGSHVGWQVIEDHFRHMVGQILADPELADDNALAVDDFWKGDAARSYQSILPLREQAVVGMAEAASALRNVVSESRNALDSFYNAVIGGLILYGIGAAGAIAAAAAGGPLAGAVAGISAVSAIAGLLVPAIIQIKSTMDDLKTQVGNLPAFNEHNRYPGGHWPELAR</sequence>
<evidence type="ECO:0000256" key="1">
    <source>
        <dbReference type="SAM" id="Phobius"/>
    </source>
</evidence>
<feature type="transmembrane region" description="Helical" evidence="1">
    <location>
        <begin position="156"/>
        <end position="178"/>
    </location>
</feature>
<dbReference type="RefSeq" id="WP_377433760.1">
    <property type="nucleotide sequence ID" value="NZ_JBHSPR010000090.1"/>
</dbReference>
<proteinExistence type="predicted"/>
<keyword evidence="3" id="KW-1185">Reference proteome</keyword>
<name>A0ABW1KRW2_9ACTN</name>
<gene>
    <name evidence="2" type="ORF">ACFP2T_45750</name>
</gene>
<evidence type="ECO:0000313" key="3">
    <source>
        <dbReference type="Proteomes" id="UP001596203"/>
    </source>
</evidence>
<organism evidence="2 3">
    <name type="scientific">Plantactinospora solaniradicis</name>
    <dbReference type="NCBI Taxonomy" id="1723736"/>
    <lineage>
        <taxon>Bacteria</taxon>
        <taxon>Bacillati</taxon>
        <taxon>Actinomycetota</taxon>
        <taxon>Actinomycetes</taxon>
        <taxon>Micromonosporales</taxon>
        <taxon>Micromonosporaceae</taxon>
        <taxon>Plantactinospora</taxon>
    </lineage>
</organism>
<accession>A0ABW1KRW2</accession>
<comment type="caution">
    <text evidence="2">The sequence shown here is derived from an EMBL/GenBank/DDBJ whole genome shotgun (WGS) entry which is preliminary data.</text>
</comment>
<evidence type="ECO:0000313" key="2">
    <source>
        <dbReference type="EMBL" id="MFC6023449.1"/>
    </source>
</evidence>
<protein>
    <recommendedName>
        <fullName evidence="4">WXG100 family type VII secretion target</fullName>
    </recommendedName>
</protein>
<keyword evidence="1" id="KW-0472">Membrane</keyword>
<dbReference type="Proteomes" id="UP001596203">
    <property type="component" value="Unassembled WGS sequence"/>
</dbReference>
<reference evidence="3" key="1">
    <citation type="journal article" date="2019" name="Int. J. Syst. Evol. Microbiol.">
        <title>The Global Catalogue of Microorganisms (GCM) 10K type strain sequencing project: providing services to taxonomists for standard genome sequencing and annotation.</title>
        <authorList>
            <consortium name="The Broad Institute Genomics Platform"/>
            <consortium name="The Broad Institute Genome Sequencing Center for Infectious Disease"/>
            <person name="Wu L."/>
            <person name="Ma J."/>
        </authorList>
    </citation>
    <scope>NUCLEOTIDE SEQUENCE [LARGE SCALE GENOMIC DNA]</scope>
    <source>
        <strain evidence="3">ZS-35-S2</strain>
    </source>
</reference>
<feature type="transmembrane region" description="Helical" evidence="1">
    <location>
        <begin position="184"/>
        <end position="206"/>
    </location>
</feature>
<dbReference type="EMBL" id="JBHSPR010000090">
    <property type="protein sequence ID" value="MFC6023449.1"/>
    <property type="molecule type" value="Genomic_DNA"/>
</dbReference>
<evidence type="ECO:0008006" key="4">
    <source>
        <dbReference type="Google" id="ProtNLM"/>
    </source>
</evidence>